<dbReference type="Proteomes" id="UP000241890">
    <property type="component" value="Unassembled WGS sequence"/>
</dbReference>
<proteinExistence type="predicted"/>
<sequence length="99" mass="10938">MDEYIRACVSSEVSAGVAEAARWGRSPDAWTLGARACALSARVRAVDAARFAALQRIAALLEAEDPSRPWEDRTLEAKRLEAALFERRARAYMTMANPK</sequence>
<evidence type="ECO:0000313" key="2">
    <source>
        <dbReference type="Proteomes" id="UP000241890"/>
    </source>
</evidence>
<keyword evidence="2" id="KW-1185">Reference proteome</keyword>
<evidence type="ECO:0000313" key="1">
    <source>
        <dbReference type="EMBL" id="GBG29583.1"/>
    </source>
</evidence>
<name>A0A2R5GLS8_9STRA</name>
<accession>A0A2R5GLS8</accession>
<protein>
    <submittedName>
        <fullName evidence="1">Uncharacterized protein</fullName>
    </submittedName>
</protein>
<dbReference type="InParanoid" id="A0A2R5GLS8"/>
<reference evidence="1 2" key="1">
    <citation type="submission" date="2017-12" db="EMBL/GenBank/DDBJ databases">
        <title>Sequencing, de novo assembly and annotation of complete genome of a new Thraustochytrid species, strain FCC1311.</title>
        <authorList>
            <person name="Sedici K."/>
            <person name="Godart F."/>
            <person name="Aiese Cigliano R."/>
            <person name="Sanseverino W."/>
            <person name="Barakat M."/>
            <person name="Ortet P."/>
            <person name="Marechal E."/>
            <person name="Cagnac O."/>
            <person name="Amato A."/>
        </authorList>
    </citation>
    <scope>NUCLEOTIDE SEQUENCE [LARGE SCALE GENOMIC DNA]</scope>
</reference>
<dbReference type="EMBL" id="BEYU01000060">
    <property type="protein sequence ID" value="GBG29583.1"/>
    <property type="molecule type" value="Genomic_DNA"/>
</dbReference>
<organism evidence="1 2">
    <name type="scientific">Hondaea fermentalgiana</name>
    <dbReference type="NCBI Taxonomy" id="2315210"/>
    <lineage>
        <taxon>Eukaryota</taxon>
        <taxon>Sar</taxon>
        <taxon>Stramenopiles</taxon>
        <taxon>Bigyra</taxon>
        <taxon>Labyrinthulomycetes</taxon>
        <taxon>Thraustochytrida</taxon>
        <taxon>Thraustochytriidae</taxon>
        <taxon>Hondaea</taxon>
    </lineage>
</organism>
<gene>
    <name evidence="1" type="ORF">FCC1311_058042</name>
</gene>
<dbReference type="AlphaFoldDB" id="A0A2R5GLS8"/>
<comment type="caution">
    <text evidence="1">The sequence shown here is derived from an EMBL/GenBank/DDBJ whole genome shotgun (WGS) entry which is preliminary data.</text>
</comment>